<dbReference type="Proteomes" id="UP000293568">
    <property type="component" value="Chromosome"/>
</dbReference>
<dbReference type="InterPro" id="IPR000150">
    <property type="entry name" value="Cof"/>
</dbReference>
<keyword evidence="2" id="KW-1185">Reference proteome</keyword>
<sequence>MKIKEANVMVQLVALDMDGTLLNRDKRITATVRESLQRFMHQGGLLTIASGRFPASVWLHAKALGMNAPLIALNGAVTLDAATGKQLDGTAMPPADAAMLVRHAERRGAYIHLYGCNVLYVNEINEMNSRWPLANVVVEAGKPLTEDNYKEQSRLIQVQAADDLAALALSGDSPVYKATVISEDEALINDLVREYTGWGIFTITRTGRRRFDLNACGVSKRSALEQVSRSCAIPQAQVAAIGDYDNDIEMLAWAGLGIAMGNASDRVKQAANVVTTSNEEDGVAYAFSRYLI</sequence>
<evidence type="ECO:0000313" key="1">
    <source>
        <dbReference type="EMBL" id="QAY67544.1"/>
    </source>
</evidence>
<reference evidence="1 2" key="1">
    <citation type="submission" date="2019-01" db="EMBL/GenBank/DDBJ databases">
        <title>Genome sequencing of strain FW100M-2.</title>
        <authorList>
            <person name="Heo J."/>
            <person name="Kim S.-J."/>
            <person name="Kim J.-S."/>
            <person name="Hong S.-B."/>
            <person name="Kwon S.-W."/>
        </authorList>
    </citation>
    <scope>NUCLEOTIDE SEQUENCE [LARGE SCALE GENOMIC DNA]</scope>
    <source>
        <strain evidence="1 2">FW100M-2</strain>
    </source>
</reference>
<gene>
    <name evidence="1" type="ORF">ET464_15290</name>
</gene>
<dbReference type="PANTHER" id="PTHR10000">
    <property type="entry name" value="PHOSPHOSERINE PHOSPHATASE"/>
    <property type="match status" value="1"/>
</dbReference>
<dbReference type="NCBIfam" id="TIGR01484">
    <property type="entry name" value="HAD-SF-IIB"/>
    <property type="match status" value="1"/>
</dbReference>
<dbReference type="AlphaFoldDB" id="A0A4P6EWX6"/>
<dbReference type="Gene3D" id="3.30.1240.10">
    <property type="match status" value="1"/>
</dbReference>
<dbReference type="SUPFAM" id="SSF56784">
    <property type="entry name" value="HAD-like"/>
    <property type="match status" value="1"/>
</dbReference>
<proteinExistence type="predicted"/>
<dbReference type="GO" id="GO:0016791">
    <property type="term" value="F:phosphatase activity"/>
    <property type="evidence" value="ECO:0007669"/>
    <property type="project" value="UniProtKB-ARBA"/>
</dbReference>
<dbReference type="PANTHER" id="PTHR10000:SF8">
    <property type="entry name" value="HAD SUPERFAMILY HYDROLASE-LIKE, TYPE 3"/>
    <property type="match status" value="1"/>
</dbReference>
<dbReference type="PROSITE" id="PS01228">
    <property type="entry name" value="COF_1"/>
    <property type="match status" value="1"/>
</dbReference>
<dbReference type="SFLD" id="SFLDG01140">
    <property type="entry name" value="C2.B:_Phosphomannomutase_and_P"/>
    <property type="match status" value="1"/>
</dbReference>
<dbReference type="GO" id="GO:0000287">
    <property type="term" value="F:magnesium ion binding"/>
    <property type="evidence" value="ECO:0007669"/>
    <property type="project" value="TreeGrafter"/>
</dbReference>
<dbReference type="SFLD" id="SFLDS00003">
    <property type="entry name" value="Haloacid_Dehalogenase"/>
    <property type="match status" value="1"/>
</dbReference>
<dbReference type="EMBL" id="CP035492">
    <property type="protein sequence ID" value="QAY67544.1"/>
    <property type="molecule type" value="Genomic_DNA"/>
</dbReference>
<dbReference type="InterPro" id="IPR006379">
    <property type="entry name" value="HAD-SF_hydro_IIB"/>
</dbReference>
<protein>
    <submittedName>
        <fullName evidence="1">HAD family phosphatase</fullName>
    </submittedName>
</protein>
<dbReference type="InterPro" id="IPR023214">
    <property type="entry name" value="HAD_sf"/>
</dbReference>
<dbReference type="CDD" id="cd07516">
    <property type="entry name" value="HAD_Pase"/>
    <property type="match status" value="1"/>
</dbReference>
<dbReference type="NCBIfam" id="TIGR00099">
    <property type="entry name" value="Cof-subfamily"/>
    <property type="match status" value="1"/>
</dbReference>
<evidence type="ECO:0000313" key="2">
    <source>
        <dbReference type="Proteomes" id="UP000293568"/>
    </source>
</evidence>
<name>A0A4P6EWX6_9BACL</name>
<organism evidence="1 2">
    <name type="scientific">Paenibacillus protaetiae</name>
    <dbReference type="NCBI Taxonomy" id="2509456"/>
    <lineage>
        <taxon>Bacteria</taxon>
        <taxon>Bacillati</taxon>
        <taxon>Bacillota</taxon>
        <taxon>Bacilli</taxon>
        <taxon>Bacillales</taxon>
        <taxon>Paenibacillaceae</taxon>
        <taxon>Paenibacillus</taxon>
    </lineage>
</organism>
<dbReference type="Pfam" id="PF08282">
    <property type="entry name" value="Hydrolase_3"/>
    <property type="match status" value="1"/>
</dbReference>
<dbReference type="GO" id="GO:0005829">
    <property type="term" value="C:cytosol"/>
    <property type="evidence" value="ECO:0007669"/>
    <property type="project" value="TreeGrafter"/>
</dbReference>
<dbReference type="KEGG" id="pprt:ET464_15290"/>
<dbReference type="OrthoDB" id="9806027at2"/>
<dbReference type="InterPro" id="IPR036412">
    <property type="entry name" value="HAD-like_sf"/>
</dbReference>
<accession>A0A4P6EWX6</accession>
<dbReference type="Gene3D" id="3.40.50.1000">
    <property type="entry name" value="HAD superfamily/HAD-like"/>
    <property type="match status" value="1"/>
</dbReference>